<name>A0AAW1X502_RUBAR</name>
<evidence type="ECO:0000313" key="2">
    <source>
        <dbReference type="EMBL" id="KAK9931138.1"/>
    </source>
</evidence>
<dbReference type="CDD" id="cd06222">
    <property type="entry name" value="RNase_H_like"/>
    <property type="match status" value="1"/>
</dbReference>
<sequence length="276" mass="30996">MTTMFGMGGLYGSLVDLLHHGLAGRSPQLRELWLAAFVAVLWCIWHFRNKAKFDGINPQVAKAYRLISGQISSSNKLGSGSMFNNVQELIVLKKFGAACRFRRAPSIVEVNWIPPLIGWVKINTDGSWKSTSGQAGYGAVFRDYKGAFLGAFCSSLNIPSSVAAEVIAVIKAIELAWIRDWKHVWLEVDSTLVLHFLKSPNLVPWQLRVNWGNCLFRISQMQFRCSHIFREGNKVADALANFGLTSDTMVWWDSPPAFVVSLCNRDFLGLPNFHFR</sequence>
<dbReference type="SUPFAM" id="SSF53098">
    <property type="entry name" value="Ribonuclease H-like"/>
    <property type="match status" value="1"/>
</dbReference>
<comment type="caution">
    <text evidence="2">The sequence shown here is derived from an EMBL/GenBank/DDBJ whole genome shotgun (WGS) entry which is preliminary data.</text>
</comment>
<protein>
    <recommendedName>
        <fullName evidence="1">RNase H type-1 domain-containing protein</fullName>
    </recommendedName>
</protein>
<reference evidence="2 3" key="1">
    <citation type="journal article" date="2023" name="G3 (Bethesda)">
        <title>A chromosome-length genome assembly and annotation of blackberry (Rubus argutus, cv. 'Hillquist').</title>
        <authorList>
            <person name="Bruna T."/>
            <person name="Aryal R."/>
            <person name="Dudchenko O."/>
            <person name="Sargent D.J."/>
            <person name="Mead D."/>
            <person name="Buti M."/>
            <person name="Cavallini A."/>
            <person name="Hytonen T."/>
            <person name="Andres J."/>
            <person name="Pham M."/>
            <person name="Weisz D."/>
            <person name="Mascagni F."/>
            <person name="Usai G."/>
            <person name="Natali L."/>
            <person name="Bassil N."/>
            <person name="Fernandez G.E."/>
            <person name="Lomsadze A."/>
            <person name="Armour M."/>
            <person name="Olukolu B."/>
            <person name="Poorten T."/>
            <person name="Britton C."/>
            <person name="Davik J."/>
            <person name="Ashrafi H."/>
            <person name="Aiden E.L."/>
            <person name="Borodovsky M."/>
            <person name="Worthington M."/>
        </authorList>
    </citation>
    <scope>NUCLEOTIDE SEQUENCE [LARGE SCALE GENOMIC DNA]</scope>
    <source>
        <strain evidence="2">PI 553951</strain>
    </source>
</reference>
<gene>
    <name evidence="2" type="ORF">M0R45_018433</name>
</gene>
<accession>A0AAW1X502</accession>
<dbReference type="PROSITE" id="PS50879">
    <property type="entry name" value="RNASE_H_1"/>
    <property type="match status" value="1"/>
</dbReference>
<dbReference type="Gene3D" id="3.30.420.10">
    <property type="entry name" value="Ribonuclease H-like superfamily/Ribonuclease H"/>
    <property type="match status" value="1"/>
</dbReference>
<evidence type="ECO:0000313" key="3">
    <source>
        <dbReference type="Proteomes" id="UP001457282"/>
    </source>
</evidence>
<dbReference type="InterPro" id="IPR053151">
    <property type="entry name" value="RNase_H-like"/>
</dbReference>
<proteinExistence type="predicted"/>
<organism evidence="2 3">
    <name type="scientific">Rubus argutus</name>
    <name type="common">Southern blackberry</name>
    <dbReference type="NCBI Taxonomy" id="59490"/>
    <lineage>
        <taxon>Eukaryota</taxon>
        <taxon>Viridiplantae</taxon>
        <taxon>Streptophyta</taxon>
        <taxon>Embryophyta</taxon>
        <taxon>Tracheophyta</taxon>
        <taxon>Spermatophyta</taxon>
        <taxon>Magnoliopsida</taxon>
        <taxon>eudicotyledons</taxon>
        <taxon>Gunneridae</taxon>
        <taxon>Pentapetalae</taxon>
        <taxon>rosids</taxon>
        <taxon>fabids</taxon>
        <taxon>Rosales</taxon>
        <taxon>Rosaceae</taxon>
        <taxon>Rosoideae</taxon>
        <taxon>Rosoideae incertae sedis</taxon>
        <taxon>Rubus</taxon>
    </lineage>
</organism>
<dbReference type="InterPro" id="IPR002156">
    <property type="entry name" value="RNaseH_domain"/>
</dbReference>
<feature type="domain" description="RNase H type-1" evidence="1">
    <location>
        <begin position="116"/>
        <end position="245"/>
    </location>
</feature>
<evidence type="ECO:0000259" key="1">
    <source>
        <dbReference type="PROSITE" id="PS50879"/>
    </source>
</evidence>
<dbReference type="Pfam" id="PF13456">
    <property type="entry name" value="RVT_3"/>
    <property type="match status" value="1"/>
</dbReference>
<dbReference type="InterPro" id="IPR012337">
    <property type="entry name" value="RNaseH-like_sf"/>
</dbReference>
<dbReference type="InterPro" id="IPR044730">
    <property type="entry name" value="RNase_H-like_dom_plant"/>
</dbReference>
<dbReference type="InterPro" id="IPR036397">
    <property type="entry name" value="RNaseH_sf"/>
</dbReference>
<dbReference type="PANTHER" id="PTHR47723">
    <property type="entry name" value="OS05G0353850 PROTEIN"/>
    <property type="match status" value="1"/>
</dbReference>
<dbReference type="PANTHER" id="PTHR47723:SF23">
    <property type="entry name" value="REVERSE TRANSCRIPTASE-LIKE PROTEIN"/>
    <property type="match status" value="1"/>
</dbReference>
<dbReference type="AlphaFoldDB" id="A0AAW1X502"/>
<dbReference type="GO" id="GO:0003676">
    <property type="term" value="F:nucleic acid binding"/>
    <property type="evidence" value="ECO:0007669"/>
    <property type="project" value="InterPro"/>
</dbReference>
<dbReference type="Proteomes" id="UP001457282">
    <property type="component" value="Unassembled WGS sequence"/>
</dbReference>
<dbReference type="GO" id="GO:0004523">
    <property type="term" value="F:RNA-DNA hybrid ribonuclease activity"/>
    <property type="evidence" value="ECO:0007669"/>
    <property type="project" value="InterPro"/>
</dbReference>
<keyword evidence="3" id="KW-1185">Reference proteome</keyword>
<dbReference type="EMBL" id="JBEDUW010000004">
    <property type="protein sequence ID" value="KAK9931138.1"/>
    <property type="molecule type" value="Genomic_DNA"/>
</dbReference>